<evidence type="ECO:0000256" key="2">
    <source>
        <dbReference type="ARBA" id="ARBA00018563"/>
    </source>
</evidence>
<proteinExistence type="predicted"/>
<reference evidence="14" key="2">
    <citation type="submission" date="2025-09" db="UniProtKB">
        <authorList>
            <consortium name="Ensembl"/>
        </authorList>
    </citation>
    <scope>IDENTIFICATION</scope>
</reference>
<evidence type="ECO:0000313" key="15">
    <source>
        <dbReference type="Proteomes" id="UP000472276"/>
    </source>
</evidence>
<evidence type="ECO:0000256" key="1">
    <source>
        <dbReference type="ARBA" id="ARBA00004479"/>
    </source>
</evidence>
<evidence type="ECO:0000256" key="6">
    <source>
        <dbReference type="ARBA" id="ARBA00022981"/>
    </source>
</evidence>
<dbReference type="PANTHER" id="PTHR11884">
    <property type="entry name" value="SELECTIN LIGAND RELATED"/>
    <property type="match status" value="1"/>
</dbReference>
<feature type="region of interest" description="Disordered" evidence="12">
    <location>
        <begin position="26"/>
        <end position="54"/>
    </location>
</feature>
<evidence type="ECO:0000256" key="7">
    <source>
        <dbReference type="ARBA" id="ARBA00022989"/>
    </source>
</evidence>
<dbReference type="PANTHER" id="PTHR11884:SF1">
    <property type="entry name" value="GOLGI APPARATUS PROTEIN 1"/>
    <property type="match status" value="1"/>
</dbReference>
<keyword evidence="7" id="KW-1133">Transmembrane helix</keyword>
<evidence type="ECO:0000256" key="12">
    <source>
        <dbReference type="SAM" id="MobiDB-lite"/>
    </source>
</evidence>
<keyword evidence="9" id="KW-0325">Glycoprotein</keyword>
<evidence type="ECO:0000256" key="4">
    <source>
        <dbReference type="ARBA" id="ARBA00022729"/>
    </source>
</evidence>
<dbReference type="InterPro" id="IPR001893">
    <property type="entry name" value="Cys-rich_GLG1_repeat"/>
</dbReference>
<keyword evidence="8" id="KW-0472">Membrane</keyword>
<evidence type="ECO:0000256" key="10">
    <source>
        <dbReference type="ARBA" id="ARBA00024182"/>
    </source>
</evidence>
<accession>A0A668TGH8</accession>
<evidence type="ECO:0000313" key="14">
    <source>
        <dbReference type="Ensembl" id="ENSOABP00000026269.2"/>
    </source>
</evidence>
<dbReference type="PROSITE" id="PS51289">
    <property type="entry name" value="GLG1_C_RICH"/>
    <property type="match status" value="3"/>
</dbReference>
<name>A0A668TGH8_OREAU</name>
<dbReference type="GO" id="GO:0017134">
    <property type="term" value="F:fibroblast growth factor binding"/>
    <property type="evidence" value="ECO:0007669"/>
    <property type="project" value="TreeGrafter"/>
</dbReference>
<dbReference type="Pfam" id="PF00839">
    <property type="entry name" value="Cys_rich_FGFR"/>
    <property type="match status" value="7"/>
</dbReference>
<keyword evidence="3" id="KW-0812">Transmembrane</keyword>
<feature type="chain" id="PRO_5044239598" description="Golgi apparatus protein 1" evidence="13">
    <location>
        <begin position="21"/>
        <end position="482"/>
    </location>
</feature>
<organism evidence="14 15">
    <name type="scientific">Oreochromis aureus</name>
    <name type="common">Israeli tilapia</name>
    <name type="synonym">Chromis aureus</name>
    <dbReference type="NCBI Taxonomy" id="47969"/>
    <lineage>
        <taxon>Eukaryota</taxon>
        <taxon>Metazoa</taxon>
        <taxon>Chordata</taxon>
        <taxon>Craniata</taxon>
        <taxon>Vertebrata</taxon>
        <taxon>Euteleostomi</taxon>
        <taxon>Actinopterygii</taxon>
        <taxon>Neopterygii</taxon>
        <taxon>Teleostei</taxon>
        <taxon>Neoteleostei</taxon>
        <taxon>Acanthomorphata</taxon>
        <taxon>Ovalentaria</taxon>
        <taxon>Cichlomorphae</taxon>
        <taxon>Cichliformes</taxon>
        <taxon>Cichlidae</taxon>
        <taxon>African cichlids</taxon>
        <taxon>Pseudocrenilabrinae</taxon>
        <taxon>Oreochromini</taxon>
        <taxon>Oreochromis</taxon>
    </lineage>
</organism>
<dbReference type="InterPro" id="IPR017873">
    <property type="entry name" value="Cys-rich_GLG1_repeat_euk"/>
</dbReference>
<evidence type="ECO:0000256" key="13">
    <source>
        <dbReference type="SAM" id="SignalP"/>
    </source>
</evidence>
<dbReference type="InterPro" id="IPR039728">
    <property type="entry name" value="GLG1"/>
</dbReference>
<dbReference type="Ensembl" id="ENSOABT00000027024.2">
    <property type="protein sequence ID" value="ENSOABP00000026269.2"/>
    <property type="gene ID" value="ENSOABG00000010353.2"/>
</dbReference>
<feature type="repeat" description="Cys-rich GLG1" evidence="11">
    <location>
        <begin position="378"/>
        <end position="445"/>
    </location>
</feature>
<keyword evidence="15" id="KW-1185">Reference proteome</keyword>
<feature type="compositionally biased region" description="Polar residues" evidence="12">
    <location>
        <begin position="35"/>
        <end position="45"/>
    </location>
</feature>
<evidence type="ECO:0000256" key="9">
    <source>
        <dbReference type="ARBA" id="ARBA00023180"/>
    </source>
</evidence>
<feature type="repeat" description="Cys-rich GLG1" evidence="11">
    <location>
        <begin position="132"/>
        <end position="195"/>
    </location>
</feature>
<keyword evidence="6" id="KW-0730">Sialic acid</keyword>
<dbReference type="Proteomes" id="UP000472276">
    <property type="component" value="Unassembled WGS sequence"/>
</dbReference>
<evidence type="ECO:0000256" key="3">
    <source>
        <dbReference type="ARBA" id="ARBA00022692"/>
    </source>
</evidence>
<evidence type="ECO:0000256" key="5">
    <source>
        <dbReference type="ARBA" id="ARBA00022737"/>
    </source>
</evidence>
<sequence>MKMWVCQGFLLLLFLPLAREQSVTAGASPEGAAGRSQSVASSPGRSDSLAWKLEEETREDPTRLKVLKYLSEHPELFQDGRVEVQRLFQQEALNVKLEPELQRCCMTDLEKGCSEEVASGWDLECLQDRLVDLTPDCRDVVGNLTELQSQDIRRNALLMRACDAVIQAQCHEVAENPIDAGDLMECLVQNKHHRVTSEKCAVGVTRFQLIQMGDFSFSYKFKTACEEDVLRLCPNMRKKVDVMICLGTAVRNAMMWYAVERQVSPRCRQQLRVEEVAMSEDIRLQPELHDFCRQDIYRLCQNVAFGNAQVIECLKENKRLLAWRCHQKVFRLQEAEMIVPELDYTLMRVCKNMIWRFCQETDGSNILQCLKQNKNSEWMDPKCKRMIINRQLTQNTDYRLNPVLRRACRADIPKFCQSILNQAAVDVELEGQVISCLKLKYADQHLSPDCEDQIRVILQESALDYRLDPQLQIHCSEERCRA</sequence>
<evidence type="ECO:0000256" key="8">
    <source>
        <dbReference type="ARBA" id="ARBA00023136"/>
    </source>
</evidence>
<reference evidence="14" key="1">
    <citation type="submission" date="2025-08" db="UniProtKB">
        <authorList>
            <consortium name="Ensembl"/>
        </authorList>
    </citation>
    <scope>IDENTIFICATION</scope>
</reference>
<evidence type="ECO:0000256" key="11">
    <source>
        <dbReference type="PROSITE-ProRule" id="PRU00622"/>
    </source>
</evidence>
<protein>
    <recommendedName>
        <fullName evidence="2">Golgi apparatus protein 1</fullName>
    </recommendedName>
</protein>
<keyword evidence="5" id="KW-0677">Repeat</keyword>
<dbReference type="GO" id="GO:0000139">
    <property type="term" value="C:Golgi membrane"/>
    <property type="evidence" value="ECO:0007669"/>
    <property type="project" value="InterPro"/>
</dbReference>
<keyword evidence="4 13" id="KW-0732">Signal</keyword>
<comment type="subcellular location">
    <subcellularLocation>
        <location evidence="10">Golgi outpost</location>
    </subcellularLocation>
    <subcellularLocation>
        <location evidence="1">Membrane</location>
        <topology evidence="1">Single-pass type I membrane protein</topology>
    </subcellularLocation>
</comment>
<dbReference type="AlphaFoldDB" id="A0A668TGH8"/>
<feature type="signal peptide" evidence="13">
    <location>
        <begin position="1"/>
        <end position="20"/>
    </location>
</feature>
<gene>
    <name evidence="14" type="primary">LOC116334531</name>
</gene>
<feature type="repeat" description="Cys-rich GLG1" evidence="11">
    <location>
        <begin position="262"/>
        <end position="322"/>
    </location>
</feature>